<comment type="caution">
    <text evidence="5">The sequence shown here is derived from an EMBL/GenBank/DDBJ whole genome shotgun (WGS) entry which is preliminary data.</text>
</comment>
<keyword evidence="4" id="KW-0143">Chaperone</keyword>
<dbReference type="EMBL" id="JBHTJA010000052">
    <property type="protein sequence ID" value="MFD0903315.1"/>
    <property type="molecule type" value="Genomic_DNA"/>
</dbReference>
<comment type="similarity">
    <text evidence="1">Belongs to the heat shock protein 90 family.</text>
</comment>
<dbReference type="SUPFAM" id="SSF54211">
    <property type="entry name" value="Ribosomal protein S5 domain 2-like"/>
    <property type="match status" value="1"/>
</dbReference>
<protein>
    <submittedName>
        <fullName evidence="5">HSP90 family protein</fullName>
    </submittedName>
</protein>
<dbReference type="InterPro" id="IPR020568">
    <property type="entry name" value="Ribosomal_Su5_D2-typ_SF"/>
</dbReference>
<accession>A0ABW3EUW5</accession>
<keyword evidence="2" id="KW-0547">Nucleotide-binding</keyword>
<dbReference type="SUPFAM" id="SSF55874">
    <property type="entry name" value="ATPase domain of HSP90 chaperone/DNA topoisomerase II/histidine kinase"/>
    <property type="match status" value="1"/>
</dbReference>
<evidence type="ECO:0000313" key="6">
    <source>
        <dbReference type="Proteomes" id="UP001596972"/>
    </source>
</evidence>
<evidence type="ECO:0000256" key="4">
    <source>
        <dbReference type="ARBA" id="ARBA00023186"/>
    </source>
</evidence>
<proteinExistence type="inferred from homology"/>
<evidence type="ECO:0000256" key="1">
    <source>
        <dbReference type="ARBA" id="ARBA00008239"/>
    </source>
</evidence>
<gene>
    <name evidence="5" type="ORF">ACFQ11_23185</name>
</gene>
<dbReference type="Gene3D" id="3.30.565.10">
    <property type="entry name" value="Histidine kinase-like ATPase, C-terminal domain"/>
    <property type="match status" value="1"/>
</dbReference>
<evidence type="ECO:0000256" key="2">
    <source>
        <dbReference type="ARBA" id="ARBA00022741"/>
    </source>
</evidence>
<dbReference type="PIRSF" id="PIRSF002583">
    <property type="entry name" value="Hsp90"/>
    <property type="match status" value="1"/>
</dbReference>
<name>A0ABW3EUW5_9ACTN</name>
<evidence type="ECO:0000256" key="3">
    <source>
        <dbReference type="ARBA" id="ARBA00022840"/>
    </source>
</evidence>
<dbReference type="Pfam" id="PF00183">
    <property type="entry name" value="HSP90"/>
    <property type="match status" value="1"/>
</dbReference>
<reference evidence="6" key="1">
    <citation type="journal article" date="2019" name="Int. J. Syst. Evol. Microbiol.">
        <title>The Global Catalogue of Microorganisms (GCM) 10K type strain sequencing project: providing services to taxonomists for standard genome sequencing and annotation.</title>
        <authorList>
            <consortium name="The Broad Institute Genomics Platform"/>
            <consortium name="The Broad Institute Genome Sequencing Center for Infectious Disease"/>
            <person name="Wu L."/>
            <person name="Ma J."/>
        </authorList>
    </citation>
    <scope>NUCLEOTIDE SEQUENCE [LARGE SCALE GENOMIC DNA]</scope>
    <source>
        <strain evidence="6">JCM 31202</strain>
    </source>
</reference>
<dbReference type="Proteomes" id="UP001596972">
    <property type="component" value="Unassembled WGS sequence"/>
</dbReference>
<sequence length="585" mass="63962">MASREPAGARNFNVDLRGIVDLLSRHLYSSPRVYVRELLQNAVDAMTARGTGTDAAGGAAPILFETADGELRVRDSGIGLTEPQVHELLATIGNSSKRDGLGLARHDFLGQFGIGLLSCFLVADEIEVVTRSAAVPDAAAVVWRGHADGHYTVAPGRRDEPGTTVTLRARRDFGHWLEASTVRELVRHYGALLPCDVRVDGERVTEATPPWERGRDELLGYGTRVLGAVPFDAVELAVPEAGLRGAAFVLPYESDPSERAAHRVYLKRMLLGDRVESVLPEWAFFVRCVVDAGELRPTASREQLYDDDLLAVTRERLGDALRSWLVRLAATDPERMRDFLKVHYRGVMALAVHDTEMLRIVDEQVPFETSEGTVTLAELRARHRSIRYTPRVEEFRQLSGIAAAQGIALVNGGYVYHVDILNRLRRLDPDLDVRRLEPSELATRFGPVGPGVEFAARDFLVAARRALAGAGCEPLLRSFSPASLPVVYLDGDPGGHGADAAADGVWAELTDTGEPERAGPRLVFNHRNPIVARLTSTPNVRVVELSVEALYGYALLTGNRPLRPDDVAGVNRAFLGLVEHAVREG</sequence>
<dbReference type="InterPro" id="IPR001404">
    <property type="entry name" value="Hsp90_fam"/>
</dbReference>
<dbReference type="RefSeq" id="WP_378302005.1">
    <property type="nucleotide sequence ID" value="NZ_JBHTJA010000052.1"/>
</dbReference>
<dbReference type="PRINTS" id="PR00775">
    <property type="entry name" value="HEATSHOCK90"/>
</dbReference>
<keyword evidence="6" id="KW-1185">Reference proteome</keyword>
<keyword evidence="3" id="KW-0067">ATP-binding</keyword>
<dbReference type="InterPro" id="IPR036890">
    <property type="entry name" value="HATPase_C_sf"/>
</dbReference>
<dbReference type="PANTHER" id="PTHR11528">
    <property type="entry name" value="HEAT SHOCK PROTEIN 90 FAMILY MEMBER"/>
    <property type="match status" value="1"/>
</dbReference>
<dbReference type="InterPro" id="IPR020575">
    <property type="entry name" value="Hsp90_N"/>
</dbReference>
<dbReference type="NCBIfam" id="NF010683">
    <property type="entry name" value="PRK14083.1"/>
    <property type="match status" value="1"/>
</dbReference>
<organism evidence="5 6">
    <name type="scientific">Actinomadura sediminis</name>
    <dbReference type="NCBI Taxonomy" id="1038904"/>
    <lineage>
        <taxon>Bacteria</taxon>
        <taxon>Bacillati</taxon>
        <taxon>Actinomycetota</taxon>
        <taxon>Actinomycetes</taxon>
        <taxon>Streptosporangiales</taxon>
        <taxon>Thermomonosporaceae</taxon>
        <taxon>Actinomadura</taxon>
    </lineage>
</organism>
<evidence type="ECO:0000313" key="5">
    <source>
        <dbReference type="EMBL" id="MFD0903315.1"/>
    </source>
</evidence>
<dbReference type="Gene3D" id="3.30.230.80">
    <property type="match status" value="1"/>
</dbReference>